<dbReference type="RefSeq" id="WP_076113179.1">
    <property type="nucleotide sequence ID" value="NZ_MPTB01000037.1"/>
</dbReference>
<keyword evidence="1" id="KW-1003">Cell membrane</keyword>
<dbReference type="PANTHER" id="PTHR43649:SF33">
    <property type="entry name" value="POLYGALACTURONAN_RHAMNOGALACTURONAN-BINDING PROTEIN YTCQ"/>
    <property type="match status" value="1"/>
</dbReference>
<feature type="chain" id="PRO_5047544768" evidence="7">
    <location>
        <begin position="23"/>
        <end position="453"/>
    </location>
</feature>
<evidence type="ECO:0000313" key="9">
    <source>
        <dbReference type="Proteomes" id="UP000187412"/>
    </source>
</evidence>
<keyword evidence="9" id="KW-1185">Reference proteome</keyword>
<evidence type="ECO:0000256" key="4">
    <source>
        <dbReference type="ARBA" id="ARBA00023139"/>
    </source>
</evidence>
<feature type="compositionally biased region" description="Basic and acidic residues" evidence="6">
    <location>
        <begin position="43"/>
        <end position="57"/>
    </location>
</feature>
<comment type="caution">
    <text evidence="8">The sequence shown here is derived from an EMBL/GenBank/DDBJ whole genome shotgun (WGS) entry which is preliminary data.</text>
</comment>
<dbReference type="EMBL" id="MPTB01000037">
    <property type="protein sequence ID" value="OMD43154.1"/>
    <property type="molecule type" value="Genomic_DNA"/>
</dbReference>
<evidence type="ECO:0000256" key="7">
    <source>
        <dbReference type="SAM" id="SignalP"/>
    </source>
</evidence>
<feature type="signal peptide" evidence="7">
    <location>
        <begin position="1"/>
        <end position="22"/>
    </location>
</feature>
<keyword evidence="5" id="KW-0449">Lipoprotein</keyword>
<evidence type="ECO:0000256" key="6">
    <source>
        <dbReference type="SAM" id="MobiDB-lite"/>
    </source>
</evidence>
<dbReference type="Proteomes" id="UP000187412">
    <property type="component" value="Unassembled WGS sequence"/>
</dbReference>
<organism evidence="8 9">
    <name type="scientific">Paenibacillus borealis</name>
    <dbReference type="NCBI Taxonomy" id="160799"/>
    <lineage>
        <taxon>Bacteria</taxon>
        <taxon>Bacillati</taxon>
        <taxon>Bacillota</taxon>
        <taxon>Bacilli</taxon>
        <taxon>Bacillales</taxon>
        <taxon>Paenibacillaceae</taxon>
        <taxon>Paenibacillus</taxon>
    </lineage>
</organism>
<reference evidence="8 9" key="1">
    <citation type="submission" date="2016-10" db="EMBL/GenBank/DDBJ databases">
        <title>Paenibacillus species isolates.</title>
        <authorList>
            <person name="Beno S.M."/>
        </authorList>
    </citation>
    <scope>NUCLEOTIDE SEQUENCE [LARGE SCALE GENOMIC DNA]</scope>
    <source>
        <strain evidence="8 9">FSL H7-0744</strain>
    </source>
</reference>
<protein>
    <submittedName>
        <fullName evidence="8">Arabinose-binding protein</fullName>
    </submittedName>
</protein>
<evidence type="ECO:0000313" key="8">
    <source>
        <dbReference type="EMBL" id="OMD43154.1"/>
    </source>
</evidence>
<evidence type="ECO:0000256" key="5">
    <source>
        <dbReference type="ARBA" id="ARBA00023288"/>
    </source>
</evidence>
<evidence type="ECO:0000256" key="3">
    <source>
        <dbReference type="ARBA" id="ARBA00023136"/>
    </source>
</evidence>
<keyword evidence="4" id="KW-0564">Palmitate</keyword>
<dbReference type="Pfam" id="PF01547">
    <property type="entry name" value="SBP_bac_1"/>
    <property type="match status" value="1"/>
</dbReference>
<dbReference type="SUPFAM" id="SSF53850">
    <property type="entry name" value="Periplasmic binding protein-like II"/>
    <property type="match status" value="1"/>
</dbReference>
<sequence>MKKAFLCTTVLLLILVMGLSGCGGGNGNKETSPSNQPAQDNSNSKKSEGSQKENTGEEAQKVVFWTFVDAHQKFYESMAASWNESHPDKAIELEATTIPYDDMHTKLLVALQSGVGAPDLVDIEQSKFPNFMKGTPQLVSLNDIVEPELGNIVKSRVEIYGKDNTYYGIDYHVGATVMYYNKEMLDKAGVNPDDIKTWAEFETAGKQVLEKTGKPMITFEGNGNWSWWPAISQQGSDQVDADGNVTVDTPVNVKTMEFFQKMVKEGVTAVAPGAGHDTEEYFGYMDSGSAASVFMPFWFMNRFTDHIPDLKGKIIIRPMPAWEEGGNRSAGMGGTATSITNQAKNPDLIKEFLAYAKLSKEGNLQVWKQLGFDPIRTDVWSDPAMKESNKFTDYFGTDIFDTLLSVKDEIAPVHIREKSPEVFDAVRNKAMPEIFINMKDPAQVLKDVQSSLK</sequence>
<gene>
    <name evidence="8" type="ORF">BSK56_24610</name>
</gene>
<evidence type="ECO:0000256" key="1">
    <source>
        <dbReference type="ARBA" id="ARBA00022475"/>
    </source>
</evidence>
<name>A0ABX3H211_PAEBO</name>
<dbReference type="CDD" id="cd13585">
    <property type="entry name" value="PBP2_TMBP_like"/>
    <property type="match status" value="1"/>
</dbReference>
<dbReference type="PANTHER" id="PTHR43649">
    <property type="entry name" value="ARABINOSE-BINDING PROTEIN-RELATED"/>
    <property type="match status" value="1"/>
</dbReference>
<dbReference type="InterPro" id="IPR006059">
    <property type="entry name" value="SBP"/>
</dbReference>
<feature type="compositionally biased region" description="Polar residues" evidence="6">
    <location>
        <begin position="28"/>
        <end position="42"/>
    </location>
</feature>
<accession>A0ABX3H211</accession>
<dbReference type="Gene3D" id="3.40.190.10">
    <property type="entry name" value="Periplasmic binding protein-like II"/>
    <property type="match status" value="1"/>
</dbReference>
<dbReference type="InterPro" id="IPR050490">
    <property type="entry name" value="Bact_solute-bd_prot1"/>
</dbReference>
<dbReference type="PROSITE" id="PS51257">
    <property type="entry name" value="PROKAR_LIPOPROTEIN"/>
    <property type="match status" value="1"/>
</dbReference>
<keyword evidence="3" id="KW-0472">Membrane</keyword>
<feature type="region of interest" description="Disordered" evidence="6">
    <location>
        <begin position="27"/>
        <end position="57"/>
    </location>
</feature>
<proteinExistence type="predicted"/>
<evidence type="ECO:0000256" key="2">
    <source>
        <dbReference type="ARBA" id="ARBA00022729"/>
    </source>
</evidence>
<keyword evidence="2 7" id="KW-0732">Signal</keyword>